<dbReference type="EMBL" id="CAJNYT010005378">
    <property type="protein sequence ID" value="CAF3735169.1"/>
    <property type="molecule type" value="Genomic_DNA"/>
</dbReference>
<evidence type="ECO:0000256" key="1">
    <source>
        <dbReference type="SAM" id="Phobius"/>
    </source>
</evidence>
<evidence type="ECO:0000313" key="3">
    <source>
        <dbReference type="Proteomes" id="UP000663872"/>
    </source>
</evidence>
<comment type="caution">
    <text evidence="2">The sequence shown here is derived from an EMBL/GenBank/DDBJ whole genome shotgun (WGS) entry which is preliminary data.</text>
</comment>
<dbReference type="Proteomes" id="UP000663872">
    <property type="component" value="Unassembled WGS sequence"/>
</dbReference>
<reference evidence="2" key="1">
    <citation type="submission" date="2021-02" db="EMBL/GenBank/DDBJ databases">
        <authorList>
            <person name="Nowell W R."/>
        </authorList>
    </citation>
    <scope>NUCLEOTIDE SEQUENCE</scope>
</reference>
<proteinExistence type="predicted"/>
<sequence>MVDLDIVRRDFPTKIHCDLIQWPLPTLDSSLQITSNLVVESTRNQLDELKKKLTPVQQIIVSLRPKKKMSLYEYLPDFEVDGDVVDSSNEGDIQPPSLPEIYETEHQESLSEKLYNEIDAQTTRRLLIQTTDYIKENGNNRSQLMTYNITLHLLVFLVSVIHQISFSRQ</sequence>
<gene>
    <name evidence="2" type="ORF">GRG538_LOCUS30500</name>
</gene>
<protein>
    <submittedName>
        <fullName evidence="2">Uncharacterized protein</fullName>
    </submittedName>
</protein>
<keyword evidence="1" id="KW-0472">Membrane</keyword>
<name>A0A818X515_9BILA</name>
<accession>A0A818X515</accession>
<keyword evidence="1" id="KW-1133">Transmembrane helix</keyword>
<feature type="transmembrane region" description="Helical" evidence="1">
    <location>
        <begin position="144"/>
        <end position="164"/>
    </location>
</feature>
<evidence type="ECO:0000313" key="2">
    <source>
        <dbReference type="EMBL" id="CAF3735169.1"/>
    </source>
</evidence>
<organism evidence="2 3">
    <name type="scientific">Rotaria socialis</name>
    <dbReference type="NCBI Taxonomy" id="392032"/>
    <lineage>
        <taxon>Eukaryota</taxon>
        <taxon>Metazoa</taxon>
        <taxon>Spiralia</taxon>
        <taxon>Gnathifera</taxon>
        <taxon>Rotifera</taxon>
        <taxon>Eurotatoria</taxon>
        <taxon>Bdelloidea</taxon>
        <taxon>Philodinida</taxon>
        <taxon>Philodinidae</taxon>
        <taxon>Rotaria</taxon>
    </lineage>
</organism>
<keyword evidence="1" id="KW-0812">Transmembrane</keyword>
<dbReference type="AlphaFoldDB" id="A0A818X515"/>